<dbReference type="InterPro" id="IPR012337">
    <property type="entry name" value="RNaseH-like_sf"/>
</dbReference>
<proteinExistence type="predicted"/>
<keyword evidence="2" id="KW-1185">Reference proteome</keyword>
<protein>
    <recommendedName>
        <fullName evidence="3">Transposase</fullName>
    </recommendedName>
</protein>
<organism evidence="1 2">
    <name type="scientific">Streptococcus iniae</name>
    <name type="common">Streptococcus shiloi</name>
    <dbReference type="NCBI Taxonomy" id="1346"/>
    <lineage>
        <taxon>Bacteria</taxon>
        <taxon>Bacillati</taxon>
        <taxon>Bacillota</taxon>
        <taxon>Bacilli</taxon>
        <taxon>Lactobacillales</taxon>
        <taxon>Streptococcaceae</taxon>
        <taxon>Streptococcus</taxon>
    </lineage>
</organism>
<evidence type="ECO:0008006" key="3">
    <source>
        <dbReference type="Google" id="ProtNLM"/>
    </source>
</evidence>
<name>A0ABN4D7Y5_STRIN</name>
<dbReference type="SUPFAM" id="SSF53098">
    <property type="entry name" value="Ribonuclease H-like"/>
    <property type="match status" value="1"/>
</dbReference>
<sequence>MDDIEIDVCGQSQLFFCDPNRSDQKARIEKNHTLVRDILPKGTSFDNLTQEDINLALSHINSVKRQALNGKTAYELFSFTYGKDIASILGIEEITAEDVCQSPKLLKDKI</sequence>
<evidence type="ECO:0000313" key="2">
    <source>
        <dbReference type="Proteomes" id="UP000025245"/>
    </source>
</evidence>
<reference evidence="1 2" key="1">
    <citation type="journal article" date="2014" name="Genome Announc.">
        <title>Complete Genome Sequence of a Virulent Strain, Streptococcus iniae ISET0901, Isolated from Diseased Tilapia.</title>
        <authorList>
            <person name="Pridgeon J.W."/>
            <person name="Zhang D."/>
            <person name="Zhang L."/>
        </authorList>
    </citation>
    <scope>NUCLEOTIDE SEQUENCE [LARGE SCALE GENOMIC DNA]</scope>
    <source>
        <strain evidence="1 2">ISET0901</strain>
    </source>
</reference>
<evidence type="ECO:0000313" key="1">
    <source>
        <dbReference type="EMBL" id="AHY15813.1"/>
    </source>
</evidence>
<accession>A0ABN4D7Y5</accession>
<dbReference type="EMBL" id="CP007586">
    <property type="protein sequence ID" value="AHY15813.1"/>
    <property type="molecule type" value="Genomic_DNA"/>
</dbReference>
<dbReference type="Proteomes" id="UP000025245">
    <property type="component" value="Chromosome"/>
</dbReference>
<gene>
    <name evidence="1" type="ORF">DQ08_04955</name>
</gene>